<evidence type="ECO:0000256" key="1">
    <source>
        <dbReference type="SAM" id="MobiDB-lite"/>
    </source>
</evidence>
<organism evidence="2">
    <name type="scientific">Tetraodon nigroviridis</name>
    <name type="common">Spotted green pufferfish</name>
    <name type="synonym">Chelonodon nigroviridis</name>
    <dbReference type="NCBI Taxonomy" id="99883"/>
    <lineage>
        <taxon>Eukaryota</taxon>
        <taxon>Metazoa</taxon>
        <taxon>Chordata</taxon>
        <taxon>Craniata</taxon>
        <taxon>Vertebrata</taxon>
        <taxon>Euteleostomi</taxon>
        <taxon>Actinopterygii</taxon>
        <taxon>Neopterygii</taxon>
        <taxon>Teleostei</taxon>
        <taxon>Neoteleostei</taxon>
        <taxon>Acanthomorphata</taxon>
        <taxon>Eupercaria</taxon>
        <taxon>Tetraodontiformes</taxon>
        <taxon>Tetradontoidea</taxon>
        <taxon>Tetraodontidae</taxon>
        <taxon>Tetraodon</taxon>
    </lineage>
</organism>
<name>Q4S1P1_TETNG</name>
<reference evidence="2" key="2">
    <citation type="submission" date="2004-02" db="EMBL/GenBank/DDBJ databases">
        <authorList>
            <consortium name="Genoscope"/>
            <consortium name="Whitehead Institute Centre for Genome Research"/>
        </authorList>
    </citation>
    <scope>NUCLEOTIDE SEQUENCE</scope>
</reference>
<feature type="region of interest" description="Disordered" evidence="1">
    <location>
        <begin position="1"/>
        <end position="42"/>
    </location>
</feature>
<evidence type="ECO:0000313" key="2">
    <source>
        <dbReference type="EMBL" id="CAG05441.1"/>
    </source>
</evidence>
<dbReference type="KEGG" id="tng:GSTEN00025461G001"/>
<dbReference type="AlphaFoldDB" id="Q4S1P1"/>
<dbReference type="EMBL" id="CAAE01014768">
    <property type="protein sequence ID" value="CAG05441.1"/>
    <property type="molecule type" value="Genomic_DNA"/>
</dbReference>
<proteinExistence type="predicted"/>
<gene>
    <name evidence="2" type="ORF">GSTENG00025461001</name>
</gene>
<sequence length="89" mass="10114">MRFLLPAAWSTSRQVHAPGKNPLTPLKQHMSAAGGEESSRRRSLDVQKWVWAPVSGRLQRCISLLQTRAESNMEPRGWKKQASDVFTRL</sequence>
<reference evidence="2" key="1">
    <citation type="journal article" date="2004" name="Nature">
        <title>Genome duplication in the teleost fish Tetraodon nigroviridis reveals the early vertebrate proto-karyotype.</title>
        <authorList>
            <person name="Jaillon O."/>
            <person name="Aury J.-M."/>
            <person name="Brunet F."/>
            <person name="Petit J.-L."/>
            <person name="Stange-Thomann N."/>
            <person name="Mauceli E."/>
            <person name="Bouneau L."/>
            <person name="Fischer C."/>
            <person name="Ozouf-Costaz C."/>
            <person name="Bernot A."/>
            <person name="Nicaud S."/>
            <person name="Jaffe D."/>
            <person name="Fisher S."/>
            <person name="Lutfalla G."/>
            <person name="Dossat C."/>
            <person name="Segurens B."/>
            <person name="Dasilva C."/>
            <person name="Salanoubat M."/>
            <person name="Levy M."/>
            <person name="Boudet N."/>
            <person name="Castellano S."/>
            <person name="Anthouard V."/>
            <person name="Jubin C."/>
            <person name="Castelli V."/>
            <person name="Katinka M."/>
            <person name="Vacherie B."/>
            <person name="Biemont C."/>
            <person name="Skalli Z."/>
            <person name="Cattolico L."/>
            <person name="Poulain J."/>
            <person name="De Berardinis V."/>
            <person name="Cruaud C."/>
            <person name="Duprat S."/>
            <person name="Brottier P."/>
            <person name="Coutanceau J.-P."/>
            <person name="Gouzy J."/>
            <person name="Parra G."/>
            <person name="Lardier G."/>
            <person name="Chapple C."/>
            <person name="McKernan K.J."/>
            <person name="McEwan P."/>
            <person name="Bosak S."/>
            <person name="Kellis M."/>
            <person name="Volff J.-N."/>
            <person name="Guigo R."/>
            <person name="Zody M.C."/>
            <person name="Mesirov J."/>
            <person name="Lindblad-Toh K."/>
            <person name="Birren B."/>
            <person name="Nusbaum C."/>
            <person name="Kahn D."/>
            <person name="Robinson-Rechavi M."/>
            <person name="Laudet V."/>
            <person name="Schachter V."/>
            <person name="Quetier F."/>
            <person name="Saurin W."/>
            <person name="Scarpelli C."/>
            <person name="Wincker P."/>
            <person name="Lander E.S."/>
            <person name="Weissenbach J."/>
            <person name="Roest Crollius H."/>
        </authorList>
    </citation>
    <scope>NUCLEOTIDE SEQUENCE [LARGE SCALE GENOMIC DNA]</scope>
</reference>
<protein>
    <submittedName>
        <fullName evidence="2">Chromosome 6 SCAF14768, whole genome shotgun sequence</fullName>
    </submittedName>
</protein>
<accession>Q4S1P1</accession>